<sequence>MLKNCWYFDDKPSCRIPFAQDISLPTNDSPVETNSRSYTTNSISSDVPVQSNPADEIETSDLHLLEKEGQNLDAEKRNDLTVLVNENKDIFRIGGLQYNS</sequence>
<evidence type="ECO:0000313" key="3">
    <source>
        <dbReference type="Proteomes" id="UP000887013"/>
    </source>
</evidence>
<proteinExistence type="predicted"/>
<dbReference type="AlphaFoldDB" id="A0A8X6URB2"/>
<protein>
    <submittedName>
        <fullName evidence="2">Transposon Tf2-6 polyprotein</fullName>
    </submittedName>
</protein>
<evidence type="ECO:0000313" key="2">
    <source>
        <dbReference type="EMBL" id="GFU39950.1"/>
    </source>
</evidence>
<evidence type="ECO:0000256" key="1">
    <source>
        <dbReference type="SAM" id="MobiDB-lite"/>
    </source>
</evidence>
<dbReference type="EMBL" id="BMAW01035499">
    <property type="protein sequence ID" value="GFU39950.1"/>
    <property type="molecule type" value="Genomic_DNA"/>
</dbReference>
<reference evidence="2" key="1">
    <citation type="submission" date="2020-08" db="EMBL/GenBank/DDBJ databases">
        <title>Multicomponent nature underlies the extraordinary mechanical properties of spider dragline silk.</title>
        <authorList>
            <person name="Kono N."/>
            <person name="Nakamura H."/>
            <person name="Mori M."/>
            <person name="Yoshida Y."/>
            <person name="Ohtoshi R."/>
            <person name="Malay A.D."/>
            <person name="Moran D.A.P."/>
            <person name="Tomita M."/>
            <person name="Numata K."/>
            <person name="Arakawa K."/>
        </authorList>
    </citation>
    <scope>NUCLEOTIDE SEQUENCE</scope>
</reference>
<keyword evidence="3" id="KW-1185">Reference proteome</keyword>
<accession>A0A8X6URB2</accession>
<feature type="region of interest" description="Disordered" evidence="1">
    <location>
        <begin position="23"/>
        <end position="53"/>
    </location>
</feature>
<organism evidence="2 3">
    <name type="scientific">Nephila pilipes</name>
    <name type="common">Giant wood spider</name>
    <name type="synonym">Nephila maculata</name>
    <dbReference type="NCBI Taxonomy" id="299642"/>
    <lineage>
        <taxon>Eukaryota</taxon>
        <taxon>Metazoa</taxon>
        <taxon>Ecdysozoa</taxon>
        <taxon>Arthropoda</taxon>
        <taxon>Chelicerata</taxon>
        <taxon>Arachnida</taxon>
        <taxon>Araneae</taxon>
        <taxon>Araneomorphae</taxon>
        <taxon>Entelegynae</taxon>
        <taxon>Araneoidea</taxon>
        <taxon>Nephilidae</taxon>
        <taxon>Nephila</taxon>
    </lineage>
</organism>
<gene>
    <name evidence="2" type="primary">Tf2-6_445</name>
    <name evidence="2" type="ORF">NPIL_231641</name>
</gene>
<dbReference type="OrthoDB" id="6431558at2759"/>
<name>A0A8X6URB2_NEPPI</name>
<dbReference type="Proteomes" id="UP000887013">
    <property type="component" value="Unassembled WGS sequence"/>
</dbReference>
<comment type="caution">
    <text evidence="2">The sequence shown here is derived from an EMBL/GenBank/DDBJ whole genome shotgun (WGS) entry which is preliminary data.</text>
</comment>